<evidence type="ECO:0000259" key="8">
    <source>
        <dbReference type="PROSITE" id="PS50089"/>
    </source>
</evidence>
<dbReference type="Ensembl" id="ENSELUT00000027178.3">
    <property type="protein sequence ID" value="ENSELUP00000037443.2"/>
    <property type="gene ID" value="ENSELUG00000000645.3"/>
</dbReference>
<dbReference type="KEGG" id="els:105008120"/>
<sequence length="558" mass="63491">MASCSSLLAEEKFQCAVCLEVFNEPVYIPCGHIFCMACITRYWDSTEVCQCPLCQIVFNRRPDLFVNPVISEMAAKITKSVEVKAEPGDVACDVCTGAKLKALRSCLECLTSFCEAHLQHHQNVVGLKRHTLIDPVENLEDRMCMKHDKLLELFCQIDQTCVCQFCMVTDHKNHPTVPLEKEYGVRKDQLAKVMLKVQQMILERQQKVLEVKQSVELSKSVTEKDVGEREAIFTALVCSVERSHTDYIEVVEEKQKTVERLADGLIQELDQEINELERRCTALNQLIHTEDQLHLLQSFPSLDSTTLGPTRDWSKVSAHGVLSGEDVRKSLRGYVSHMETTVKKVFSELMENFNKEMVKRTDAKLKWMQQYAVDVTLDPESANPSLIVSEDGKQFRDGDRKQKVPHNPKRIHSSLSVMGKEGFSSGRFYFEVKGSSGWMLGVARESIDRKTTEHSFWVIGLCDESYRSFTSSPSVHLPLKLSLHKVGVFVDYEEGLVSFYNVEARSQVYSFSGQTITEKLYPYFTSCGNDTSKNSAPVILSPVTHSDSTHTRFKFRFW</sequence>
<dbReference type="InterPro" id="IPR003879">
    <property type="entry name" value="Butyrophylin_SPRY"/>
</dbReference>
<dbReference type="GO" id="GO:0045087">
    <property type="term" value="P:innate immune response"/>
    <property type="evidence" value="ECO:0007669"/>
    <property type="project" value="UniProtKB-KW"/>
</dbReference>
<evidence type="ECO:0000313" key="12">
    <source>
        <dbReference type="Proteomes" id="UP000265140"/>
    </source>
</evidence>
<evidence type="ECO:0000256" key="5">
    <source>
        <dbReference type="ARBA" id="ARBA00022859"/>
    </source>
</evidence>
<evidence type="ECO:0000256" key="3">
    <source>
        <dbReference type="ARBA" id="ARBA00022771"/>
    </source>
</evidence>
<dbReference type="PROSITE" id="PS50119">
    <property type="entry name" value="ZF_BBOX"/>
    <property type="match status" value="1"/>
</dbReference>
<keyword evidence="2" id="KW-0479">Metal-binding</keyword>
<evidence type="ECO:0000256" key="1">
    <source>
        <dbReference type="ARBA" id="ARBA00022588"/>
    </source>
</evidence>
<feature type="domain" description="B box-type" evidence="9">
    <location>
        <begin position="139"/>
        <end position="179"/>
    </location>
</feature>
<dbReference type="Gene3D" id="2.60.120.920">
    <property type="match status" value="1"/>
</dbReference>
<dbReference type="Gene3D" id="3.30.40.10">
    <property type="entry name" value="Zinc/RING finger domain, C3HC4 (zinc finger)"/>
    <property type="match status" value="1"/>
</dbReference>
<reference evidence="12" key="1">
    <citation type="journal article" date="2014" name="PLoS ONE">
        <title>The genome and linkage map of the northern pike (Esox lucius): conserved synteny revealed between the salmonid sister group and the Neoteleostei.</title>
        <authorList>
            <person name="Rondeau E.B."/>
            <person name="Minkley D.R."/>
            <person name="Leong J.S."/>
            <person name="Messmer A.M."/>
            <person name="Jantzen J.R."/>
            <person name="von Schalburg K.R."/>
            <person name="Lemon C."/>
            <person name="Bird N.H."/>
            <person name="Koop B.F."/>
        </authorList>
    </citation>
    <scope>NUCLEOTIDE SEQUENCE</scope>
</reference>
<evidence type="ECO:0000259" key="10">
    <source>
        <dbReference type="PROSITE" id="PS50188"/>
    </source>
</evidence>
<dbReference type="Proteomes" id="UP000265140">
    <property type="component" value="Chromosome 5"/>
</dbReference>
<dbReference type="InterPro" id="IPR001870">
    <property type="entry name" value="B30.2/SPRY"/>
</dbReference>
<dbReference type="SMART" id="SM00184">
    <property type="entry name" value="RING"/>
    <property type="match status" value="1"/>
</dbReference>
<dbReference type="SMART" id="SM00449">
    <property type="entry name" value="SPRY"/>
    <property type="match status" value="1"/>
</dbReference>
<dbReference type="SUPFAM" id="SSF57850">
    <property type="entry name" value="RING/U-box"/>
    <property type="match status" value="1"/>
</dbReference>
<reference evidence="11" key="3">
    <citation type="submission" date="2025-08" db="UniProtKB">
        <authorList>
            <consortium name="Ensembl"/>
        </authorList>
    </citation>
    <scope>IDENTIFICATION</scope>
</reference>
<dbReference type="InterPro" id="IPR000315">
    <property type="entry name" value="Znf_B-box"/>
</dbReference>
<dbReference type="PROSITE" id="PS00518">
    <property type="entry name" value="ZF_RING_1"/>
    <property type="match status" value="1"/>
</dbReference>
<dbReference type="GeneTree" id="ENSGT01040000240385"/>
<dbReference type="PRINTS" id="PR01407">
    <property type="entry name" value="BUTYPHLNCDUF"/>
</dbReference>
<dbReference type="Pfam" id="PF00622">
    <property type="entry name" value="SPRY"/>
    <property type="match status" value="1"/>
</dbReference>
<dbReference type="Bgee" id="ENSELUG00000000645">
    <property type="expression patterns" value="Expressed in ovary"/>
</dbReference>
<keyword evidence="7" id="KW-0175">Coiled coil</keyword>
<dbReference type="OrthoDB" id="6270329at2759"/>
<dbReference type="PANTHER" id="PTHR25465">
    <property type="entry name" value="B-BOX DOMAIN CONTAINING"/>
    <property type="match status" value="1"/>
</dbReference>
<dbReference type="SMART" id="SM00336">
    <property type="entry name" value="BBOX"/>
    <property type="match status" value="1"/>
</dbReference>
<dbReference type="Pfam" id="PF13445">
    <property type="entry name" value="zf-RING_UBOX"/>
    <property type="match status" value="1"/>
</dbReference>
<feature type="coiled-coil region" evidence="7">
    <location>
        <begin position="259"/>
        <end position="286"/>
    </location>
</feature>
<dbReference type="SMART" id="SM00589">
    <property type="entry name" value="PRY"/>
    <property type="match status" value="1"/>
</dbReference>
<dbReference type="InterPro" id="IPR058030">
    <property type="entry name" value="TRIM8/14/16/25/29/45/65_CC"/>
</dbReference>
<protein>
    <submittedName>
        <fullName evidence="11">Uncharacterized protein</fullName>
    </submittedName>
</protein>
<evidence type="ECO:0000313" key="11">
    <source>
        <dbReference type="Ensembl" id="ENSELUP00000037443.2"/>
    </source>
</evidence>
<dbReference type="GO" id="GO:0008270">
    <property type="term" value="F:zinc ion binding"/>
    <property type="evidence" value="ECO:0007669"/>
    <property type="project" value="UniProtKB-KW"/>
</dbReference>
<evidence type="ECO:0000256" key="4">
    <source>
        <dbReference type="ARBA" id="ARBA00022833"/>
    </source>
</evidence>
<dbReference type="AlphaFoldDB" id="A0A3P9A8T4"/>
<dbReference type="InterPro" id="IPR013083">
    <property type="entry name" value="Znf_RING/FYVE/PHD"/>
</dbReference>
<dbReference type="Pfam" id="PF13765">
    <property type="entry name" value="PRY"/>
    <property type="match status" value="1"/>
</dbReference>
<dbReference type="Gene3D" id="3.30.160.60">
    <property type="entry name" value="Classic Zinc Finger"/>
    <property type="match status" value="1"/>
</dbReference>
<dbReference type="InterPro" id="IPR001841">
    <property type="entry name" value="Znf_RING"/>
</dbReference>
<dbReference type="InParanoid" id="A0A3P9A8T4"/>
<dbReference type="SUPFAM" id="SSF49899">
    <property type="entry name" value="Concanavalin A-like lectins/glucanases"/>
    <property type="match status" value="1"/>
</dbReference>
<dbReference type="SUPFAM" id="SSF57845">
    <property type="entry name" value="B-box zinc-binding domain"/>
    <property type="match status" value="1"/>
</dbReference>
<dbReference type="PROSITE" id="PS50188">
    <property type="entry name" value="B302_SPRY"/>
    <property type="match status" value="1"/>
</dbReference>
<evidence type="ECO:0000256" key="7">
    <source>
        <dbReference type="SAM" id="Coils"/>
    </source>
</evidence>
<proteinExistence type="predicted"/>
<dbReference type="InterPro" id="IPR013320">
    <property type="entry name" value="ConA-like_dom_sf"/>
</dbReference>
<keyword evidence="5" id="KW-0391">Immunity</keyword>
<evidence type="ECO:0000256" key="2">
    <source>
        <dbReference type="ARBA" id="ARBA00022723"/>
    </source>
</evidence>
<dbReference type="STRING" id="8010.ENSELUP00000037443"/>
<reference evidence="11" key="2">
    <citation type="submission" date="2020-02" db="EMBL/GenBank/DDBJ databases">
        <title>Esox lucius (northern pike) genome, fEsoLuc1, primary haplotype.</title>
        <authorList>
            <person name="Myers G."/>
            <person name="Karagic N."/>
            <person name="Meyer A."/>
            <person name="Pippel M."/>
            <person name="Reichard M."/>
            <person name="Winkler S."/>
            <person name="Tracey A."/>
            <person name="Sims Y."/>
            <person name="Howe K."/>
            <person name="Rhie A."/>
            <person name="Formenti G."/>
            <person name="Durbin R."/>
            <person name="Fedrigo O."/>
            <person name="Jarvis E.D."/>
        </authorList>
    </citation>
    <scope>NUCLEOTIDE SEQUENCE [LARGE SCALE GENOMIC DNA]</scope>
</reference>
<keyword evidence="12" id="KW-1185">Reference proteome</keyword>
<dbReference type="PROSITE" id="PS50089">
    <property type="entry name" value="ZF_RING_2"/>
    <property type="match status" value="1"/>
</dbReference>
<name>A0A3P9A8T4_ESOLU</name>
<dbReference type="Pfam" id="PF25600">
    <property type="entry name" value="TRIM_CC"/>
    <property type="match status" value="1"/>
</dbReference>
<dbReference type="GeneID" id="105008120"/>
<dbReference type="InterPro" id="IPR017907">
    <property type="entry name" value="Znf_RING_CS"/>
</dbReference>
<dbReference type="InterPro" id="IPR027370">
    <property type="entry name" value="Znf-RING_euk"/>
</dbReference>
<dbReference type="InterPro" id="IPR051051">
    <property type="entry name" value="E3_ubiq-ligase_TRIM/RNF"/>
</dbReference>
<feature type="domain" description="RING-type" evidence="8">
    <location>
        <begin position="15"/>
        <end position="55"/>
    </location>
</feature>
<dbReference type="Gene3D" id="4.10.830.40">
    <property type="match status" value="1"/>
</dbReference>
<dbReference type="CDD" id="cd19769">
    <property type="entry name" value="Bbox2_TRIM16-like"/>
    <property type="match status" value="1"/>
</dbReference>
<dbReference type="OMA" id="DSTHTRF"/>
<dbReference type="InterPro" id="IPR006574">
    <property type="entry name" value="PRY"/>
</dbReference>
<keyword evidence="4" id="KW-0862">Zinc</keyword>
<dbReference type="PANTHER" id="PTHR25465:SF32">
    <property type="entry name" value="BLOODTHIRSTY-RELATED GENE FAMILY, MEMBER 16 ISOFORM X1-RELATED"/>
    <property type="match status" value="1"/>
</dbReference>
<dbReference type="Pfam" id="PF00643">
    <property type="entry name" value="zf-B_box"/>
    <property type="match status" value="1"/>
</dbReference>
<dbReference type="FunFam" id="2.60.120.920:FF:000004">
    <property type="entry name" value="Butyrophilin subfamily 1 member A1"/>
    <property type="match status" value="1"/>
</dbReference>
<feature type="domain" description="B30.2/SPRY" evidence="10">
    <location>
        <begin position="355"/>
        <end position="545"/>
    </location>
</feature>
<reference evidence="11" key="4">
    <citation type="submission" date="2025-09" db="UniProtKB">
        <authorList>
            <consortium name="Ensembl"/>
        </authorList>
    </citation>
    <scope>IDENTIFICATION</scope>
</reference>
<keyword evidence="1" id="KW-0399">Innate immunity</keyword>
<dbReference type="CDD" id="cd13733">
    <property type="entry name" value="SPRY_PRY_C-I_1"/>
    <property type="match status" value="1"/>
</dbReference>
<evidence type="ECO:0000256" key="6">
    <source>
        <dbReference type="PROSITE-ProRule" id="PRU00024"/>
    </source>
</evidence>
<keyword evidence="3 6" id="KW-0863">Zinc-finger</keyword>
<accession>A0A3P9A8T4</accession>
<evidence type="ECO:0000259" key="9">
    <source>
        <dbReference type="PROSITE" id="PS50119"/>
    </source>
</evidence>
<dbReference type="RefSeq" id="XP_019901977.2">
    <property type="nucleotide sequence ID" value="XM_020046418.2"/>
</dbReference>
<dbReference type="GO" id="GO:0005737">
    <property type="term" value="C:cytoplasm"/>
    <property type="evidence" value="ECO:0007669"/>
    <property type="project" value="UniProtKB-ARBA"/>
</dbReference>
<dbReference type="InterPro" id="IPR003877">
    <property type="entry name" value="SPRY_dom"/>
</dbReference>
<organism evidence="11 12">
    <name type="scientific">Esox lucius</name>
    <name type="common">Northern pike</name>
    <dbReference type="NCBI Taxonomy" id="8010"/>
    <lineage>
        <taxon>Eukaryota</taxon>
        <taxon>Metazoa</taxon>
        <taxon>Chordata</taxon>
        <taxon>Craniata</taxon>
        <taxon>Vertebrata</taxon>
        <taxon>Euteleostomi</taxon>
        <taxon>Actinopterygii</taxon>
        <taxon>Neopterygii</taxon>
        <taxon>Teleostei</taxon>
        <taxon>Protacanthopterygii</taxon>
        <taxon>Esociformes</taxon>
        <taxon>Esocidae</taxon>
        <taxon>Esox</taxon>
    </lineage>
</organism>
<dbReference type="InterPro" id="IPR043136">
    <property type="entry name" value="B30.2/SPRY_sf"/>
</dbReference>